<dbReference type="PANTHER" id="PTHR31001">
    <property type="entry name" value="UNCHARACTERIZED TRANSCRIPTIONAL REGULATORY PROTEIN"/>
    <property type="match status" value="1"/>
</dbReference>
<proteinExistence type="predicted"/>
<dbReference type="CDD" id="cd12148">
    <property type="entry name" value="fungal_TF_MHR"/>
    <property type="match status" value="1"/>
</dbReference>
<feature type="domain" description="Zn(2)-C6 fungal-type" evidence="5">
    <location>
        <begin position="32"/>
        <end position="63"/>
    </location>
</feature>
<evidence type="ECO:0000256" key="4">
    <source>
        <dbReference type="SAM" id="MobiDB-lite"/>
    </source>
</evidence>
<dbReference type="PROSITE" id="PS00463">
    <property type="entry name" value="ZN2_CY6_FUNGAL_1"/>
    <property type="match status" value="1"/>
</dbReference>
<accession>A0ABR3ZVM5</accession>
<dbReference type="Pfam" id="PF00172">
    <property type="entry name" value="Zn_clus"/>
    <property type="match status" value="1"/>
</dbReference>
<sequence>MDAPANRPNVDHPTLNDLPNAPKQNRNRVIHTCLPCHRAKRKCNRKKPCSQCLKRQVTGNCVYEAIAPEDLRTLQAEDTSLLAENNTLRSRVADLEAAVAEYKEQLRGARDNGSKKRQRTSTQVDSSLSGDRDGEYYGRSYYLGGAAAPDFLRRMMSLVPNEQSDMLFAFSGSSTTQQNPAVPGSYMFPTLFPANYGVKEMLSVLGEMGKETADRLLDAYYKVVDPLHHYVPVLGLLRRYRGCWETEDIPEPEEAALVFAVLALGDLVSSNSNSWFLLSASMQLLRISNFLASPSMDAIHTFCYMAVYLQHEGKLGDYWPMLGLSIRLAQSMALHRDPSFLSNVSFQDGELRRRTFWTISSQETALSSMFGRPNGIGFSDCQLPKDISDAELFSEQTGQPLACNEISYNRYTWELASITREMLQSTSEASSGNNMPILKVFESRILNWFHSLPTQFRFDSNARQPEQFGDLHSRAQYVQSLILHLNVHHDILILFRKSVLSQKIKASRKPCFEAAFAIADSWKILQDVFPSMARVTWMHWFRAFHAALICLVVIRTDGLKSEYRARALTCWESFLQIFERIKGRNNSVMSCWRALNRLDAVVKKEIEEEQRPKQSSTHKRLYASMAKPSPASSNEINPFSPAIQDIDQRSSNASSFSSPSIPQSIPRYETGGSSLASSTQPSNPTPVPPPFDIHGHLPPITGPADGAAYPIAPMVHIDPAYNASLASGGFDDPSLSNIGTQYTDIFDMDIQNWPIWLTELNSPGFG</sequence>
<feature type="region of interest" description="Disordered" evidence="4">
    <location>
        <begin position="106"/>
        <end position="131"/>
    </location>
</feature>
<feature type="compositionally biased region" description="Polar residues" evidence="4">
    <location>
        <begin position="120"/>
        <end position="129"/>
    </location>
</feature>
<dbReference type="CDD" id="cd00067">
    <property type="entry name" value="GAL4"/>
    <property type="match status" value="1"/>
</dbReference>
<dbReference type="Pfam" id="PF04082">
    <property type="entry name" value="Fungal_trans"/>
    <property type="match status" value="1"/>
</dbReference>
<dbReference type="SMART" id="SM00906">
    <property type="entry name" value="Fungal_trans"/>
    <property type="match status" value="1"/>
</dbReference>
<dbReference type="InterPro" id="IPR001138">
    <property type="entry name" value="Zn2Cys6_DnaBD"/>
</dbReference>
<keyword evidence="3" id="KW-0539">Nucleus</keyword>
<dbReference type="Proteomes" id="UP001590950">
    <property type="component" value="Unassembled WGS sequence"/>
</dbReference>
<evidence type="ECO:0000259" key="5">
    <source>
        <dbReference type="PROSITE" id="PS50048"/>
    </source>
</evidence>
<dbReference type="InterPro" id="IPR050613">
    <property type="entry name" value="Sec_Metabolite_Reg"/>
</dbReference>
<keyword evidence="7" id="KW-1185">Reference proteome</keyword>
<name>A0ABR3ZVM5_9LECA</name>
<evidence type="ECO:0000313" key="6">
    <source>
        <dbReference type="EMBL" id="KAL2036798.1"/>
    </source>
</evidence>
<dbReference type="InterPro" id="IPR007219">
    <property type="entry name" value="XnlR_reg_dom"/>
</dbReference>
<evidence type="ECO:0000313" key="7">
    <source>
        <dbReference type="Proteomes" id="UP001590950"/>
    </source>
</evidence>
<comment type="subcellular location">
    <subcellularLocation>
        <location evidence="1">Nucleus</location>
    </subcellularLocation>
</comment>
<reference evidence="6 7" key="1">
    <citation type="submission" date="2024-09" db="EMBL/GenBank/DDBJ databases">
        <title>Rethinking Asexuality: The Enigmatic Case of Functional Sexual Genes in Lepraria (Stereocaulaceae).</title>
        <authorList>
            <person name="Doellman M."/>
            <person name="Sun Y."/>
            <person name="Barcenas-Pena A."/>
            <person name="Lumbsch H.T."/>
            <person name="Grewe F."/>
        </authorList>
    </citation>
    <scope>NUCLEOTIDE SEQUENCE [LARGE SCALE GENOMIC DNA]</scope>
    <source>
        <strain evidence="6 7">Mercado 3170</strain>
    </source>
</reference>
<keyword evidence="2" id="KW-0479">Metal-binding</keyword>
<dbReference type="SMART" id="SM00066">
    <property type="entry name" value="GAL4"/>
    <property type="match status" value="1"/>
</dbReference>
<gene>
    <name evidence="6" type="ORF">N7G274_010456</name>
</gene>
<dbReference type="InterPro" id="IPR036864">
    <property type="entry name" value="Zn2-C6_fun-type_DNA-bd_sf"/>
</dbReference>
<dbReference type="EMBL" id="JBEFKJ010000050">
    <property type="protein sequence ID" value="KAL2036798.1"/>
    <property type="molecule type" value="Genomic_DNA"/>
</dbReference>
<dbReference type="SUPFAM" id="SSF57701">
    <property type="entry name" value="Zn2/Cys6 DNA-binding domain"/>
    <property type="match status" value="1"/>
</dbReference>
<dbReference type="PANTHER" id="PTHR31001:SF81">
    <property type="entry name" value="ZN(II)2CYS6 TRANSCRIPTION FACTOR"/>
    <property type="match status" value="1"/>
</dbReference>
<organism evidence="6 7">
    <name type="scientific">Stereocaulon virgatum</name>
    <dbReference type="NCBI Taxonomy" id="373712"/>
    <lineage>
        <taxon>Eukaryota</taxon>
        <taxon>Fungi</taxon>
        <taxon>Dikarya</taxon>
        <taxon>Ascomycota</taxon>
        <taxon>Pezizomycotina</taxon>
        <taxon>Lecanoromycetes</taxon>
        <taxon>OSLEUM clade</taxon>
        <taxon>Lecanoromycetidae</taxon>
        <taxon>Lecanorales</taxon>
        <taxon>Lecanorineae</taxon>
        <taxon>Stereocaulaceae</taxon>
        <taxon>Stereocaulon</taxon>
    </lineage>
</organism>
<comment type="caution">
    <text evidence="6">The sequence shown here is derived from an EMBL/GenBank/DDBJ whole genome shotgun (WGS) entry which is preliminary data.</text>
</comment>
<evidence type="ECO:0000256" key="2">
    <source>
        <dbReference type="ARBA" id="ARBA00022723"/>
    </source>
</evidence>
<feature type="region of interest" description="Disordered" evidence="4">
    <location>
        <begin position="607"/>
        <end position="699"/>
    </location>
</feature>
<evidence type="ECO:0000256" key="3">
    <source>
        <dbReference type="ARBA" id="ARBA00023242"/>
    </source>
</evidence>
<feature type="region of interest" description="Disordered" evidence="4">
    <location>
        <begin position="1"/>
        <end position="23"/>
    </location>
</feature>
<protein>
    <recommendedName>
        <fullName evidence="5">Zn(2)-C6 fungal-type domain-containing protein</fullName>
    </recommendedName>
</protein>
<feature type="compositionally biased region" description="Low complexity" evidence="4">
    <location>
        <begin position="650"/>
        <end position="666"/>
    </location>
</feature>
<dbReference type="PROSITE" id="PS50048">
    <property type="entry name" value="ZN2_CY6_FUNGAL_2"/>
    <property type="match status" value="1"/>
</dbReference>
<evidence type="ECO:0000256" key="1">
    <source>
        <dbReference type="ARBA" id="ARBA00004123"/>
    </source>
</evidence>
<dbReference type="Gene3D" id="4.10.240.10">
    <property type="entry name" value="Zn(2)-C6 fungal-type DNA-binding domain"/>
    <property type="match status" value="1"/>
</dbReference>